<dbReference type="Proteomes" id="UP000291144">
    <property type="component" value="Unassembled WGS sequence"/>
</dbReference>
<evidence type="ECO:0000256" key="3">
    <source>
        <dbReference type="ARBA" id="ARBA00022833"/>
    </source>
</evidence>
<feature type="domain" description="Alcohol dehydrogenase-like N-terminal" evidence="7">
    <location>
        <begin position="25"/>
        <end position="81"/>
    </location>
</feature>
<dbReference type="GO" id="GO:0016491">
    <property type="term" value="F:oxidoreductase activity"/>
    <property type="evidence" value="ECO:0007669"/>
    <property type="project" value="UniProtKB-KW"/>
</dbReference>
<accession>A0A4R0KR92</accession>
<dbReference type="InterPro" id="IPR013149">
    <property type="entry name" value="ADH-like_C"/>
</dbReference>
<evidence type="ECO:0008006" key="10">
    <source>
        <dbReference type="Google" id="ProtNLM"/>
    </source>
</evidence>
<evidence type="ECO:0000256" key="2">
    <source>
        <dbReference type="ARBA" id="ARBA00022723"/>
    </source>
</evidence>
<dbReference type="GO" id="GO:0008270">
    <property type="term" value="F:zinc ion binding"/>
    <property type="evidence" value="ECO:0007669"/>
    <property type="project" value="InterPro"/>
</dbReference>
<evidence type="ECO:0000259" key="7">
    <source>
        <dbReference type="Pfam" id="PF08240"/>
    </source>
</evidence>
<reference evidence="8 9" key="1">
    <citation type="submission" date="2019-02" db="EMBL/GenBank/DDBJ databases">
        <title>Kribbella capetownensis sp. nov. and Kribbella speibonae sp. nov., isolated from soil.</title>
        <authorList>
            <person name="Curtis S.M."/>
            <person name="Norton I."/>
            <person name="Everest G.J."/>
            <person name="Meyers P.R."/>
        </authorList>
    </citation>
    <scope>NUCLEOTIDE SEQUENCE [LARGE SCALE GENOMIC DNA]</scope>
    <source>
        <strain evidence="8 9">NRRL B-24813</strain>
    </source>
</reference>
<dbReference type="Gene3D" id="3.40.50.720">
    <property type="entry name" value="NAD(P)-binding Rossmann-like Domain"/>
    <property type="match status" value="1"/>
</dbReference>
<dbReference type="SUPFAM" id="SSF51735">
    <property type="entry name" value="NAD(P)-binding Rossmann-fold domains"/>
    <property type="match status" value="1"/>
</dbReference>
<dbReference type="Pfam" id="PF08240">
    <property type="entry name" value="ADH_N"/>
    <property type="match status" value="1"/>
</dbReference>
<evidence type="ECO:0000313" key="8">
    <source>
        <dbReference type="EMBL" id="TCC61924.1"/>
    </source>
</evidence>
<feature type="domain" description="Alcohol dehydrogenase-like C-terminal" evidence="6">
    <location>
        <begin position="143"/>
        <end position="258"/>
    </location>
</feature>
<dbReference type="RefSeq" id="WP_131355239.1">
    <property type="nucleotide sequence ID" value="NZ_SJKB01000004.1"/>
</dbReference>
<keyword evidence="3 5" id="KW-0862">Zinc</keyword>
<comment type="similarity">
    <text evidence="5">Belongs to the zinc-containing alcohol dehydrogenase family.</text>
</comment>
<sequence length="317" mass="33538">MSATVYELTRPGAGRLVPQKVPTPGPHQVLVRVQNVGVCASDLPTWANPQPTYPMQLGHEPVGEVIEAGPGIDVPAGSLVGGRIFPSFATYAVADLADLVLIPDGVDPAVALPEPVGCVVEGYRRTPTAPGASVAVVGGGFMGLIMVQLLASSAISDLIVIDPRADARDAATACGAGRVYEPASVPGALRYGMNSRETAGVDVVVEASGSQAGLDLAGDLVRPHGVLSILGYHQGRRQVNLQDWNWKALDVVNAHVRDQRLLREATLAGLRLQQAGRLELQKLVTHRFTADRIDEAFETLRSKPHGFIKSVVDFRSS</sequence>
<keyword evidence="4" id="KW-0560">Oxidoreductase</keyword>
<dbReference type="InterPro" id="IPR050129">
    <property type="entry name" value="Zn_alcohol_dh"/>
</dbReference>
<organism evidence="8 9">
    <name type="scientific">Kribbella pittospori</name>
    <dbReference type="NCBI Taxonomy" id="722689"/>
    <lineage>
        <taxon>Bacteria</taxon>
        <taxon>Bacillati</taxon>
        <taxon>Actinomycetota</taxon>
        <taxon>Actinomycetes</taxon>
        <taxon>Propionibacteriales</taxon>
        <taxon>Kribbellaceae</taxon>
        <taxon>Kribbella</taxon>
    </lineage>
</organism>
<dbReference type="InterPro" id="IPR011032">
    <property type="entry name" value="GroES-like_sf"/>
</dbReference>
<evidence type="ECO:0000313" key="9">
    <source>
        <dbReference type="Proteomes" id="UP000291144"/>
    </source>
</evidence>
<dbReference type="Pfam" id="PF00107">
    <property type="entry name" value="ADH_zinc_N"/>
    <property type="match status" value="1"/>
</dbReference>
<dbReference type="OrthoDB" id="9797931at2"/>
<name>A0A4R0KR92_9ACTN</name>
<dbReference type="PANTHER" id="PTHR43401">
    <property type="entry name" value="L-THREONINE 3-DEHYDROGENASE"/>
    <property type="match status" value="1"/>
</dbReference>
<evidence type="ECO:0000259" key="6">
    <source>
        <dbReference type="Pfam" id="PF00107"/>
    </source>
</evidence>
<dbReference type="InterPro" id="IPR002328">
    <property type="entry name" value="ADH_Zn_CS"/>
</dbReference>
<protein>
    <recommendedName>
        <fullName evidence="10">L-iditol 2-dehydrogenase</fullName>
    </recommendedName>
</protein>
<evidence type="ECO:0000256" key="1">
    <source>
        <dbReference type="ARBA" id="ARBA00001947"/>
    </source>
</evidence>
<dbReference type="Gene3D" id="3.90.180.10">
    <property type="entry name" value="Medium-chain alcohol dehydrogenases, catalytic domain"/>
    <property type="match status" value="2"/>
</dbReference>
<dbReference type="AlphaFoldDB" id="A0A4R0KR92"/>
<dbReference type="PROSITE" id="PS00059">
    <property type="entry name" value="ADH_ZINC"/>
    <property type="match status" value="1"/>
</dbReference>
<evidence type="ECO:0000256" key="4">
    <source>
        <dbReference type="ARBA" id="ARBA00023002"/>
    </source>
</evidence>
<dbReference type="SUPFAM" id="SSF50129">
    <property type="entry name" value="GroES-like"/>
    <property type="match status" value="1"/>
</dbReference>
<keyword evidence="2 5" id="KW-0479">Metal-binding</keyword>
<keyword evidence="9" id="KW-1185">Reference proteome</keyword>
<comment type="caution">
    <text evidence="8">The sequence shown here is derived from an EMBL/GenBank/DDBJ whole genome shotgun (WGS) entry which is preliminary data.</text>
</comment>
<dbReference type="EMBL" id="SJKB01000004">
    <property type="protein sequence ID" value="TCC61924.1"/>
    <property type="molecule type" value="Genomic_DNA"/>
</dbReference>
<dbReference type="InterPro" id="IPR036291">
    <property type="entry name" value="NAD(P)-bd_dom_sf"/>
</dbReference>
<gene>
    <name evidence="8" type="ORF">E0H73_14400</name>
</gene>
<dbReference type="PANTHER" id="PTHR43401:SF2">
    <property type="entry name" value="L-THREONINE 3-DEHYDROGENASE"/>
    <property type="match status" value="1"/>
</dbReference>
<evidence type="ECO:0000256" key="5">
    <source>
        <dbReference type="RuleBase" id="RU361277"/>
    </source>
</evidence>
<proteinExistence type="inferred from homology"/>
<comment type="cofactor">
    <cofactor evidence="1 5">
        <name>Zn(2+)</name>
        <dbReference type="ChEBI" id="CHEBI:29105"/>
    </cofactor>
</comment>
<dbReference type="InterPro" id="IPR013154">
    <property type="entry name" value="ADH-like_N"/>
</dbReference>